<feature type="region of interest" description="Disordered" evidence="1">
    <location>
        <begin position="260"/>
        <end position="335"/>
    </location>
</feature>
<evidence type="ECO:0000256" key="1">
    <source>
        <dbReference type="SAM" id="MobiDB-lite"/>
    </source>
</evidence>
<feature type="region of interest" description="Disordered" evidence="1">
    <location>
        <begin position="154"/>
        <end position="198"/>
    </location>
</feature>
<feature type="compositionally biased region" description="Low complexity" evidence="1">
    <location>
        <begin position="262"/>
        <end position="282"/>
    </location>
</feature>
<sequence>MALSRAALSPSSALCLCLSPSPPLSAGRRTGAPARLIQVRYPSPAWVDADVVFGAVVAGATDASSAPAAAFFSLALLLRLFWLCALDAPADAGYLFFRDLRAGIERALGECPPALGAFLRAVGPDVEERFMRSLGYMLAKWCLLREMQAAGSAATKPAPQQEPGGAASGGCRAAVTRSPPRACRTPPRRTGSGSSEATRPCWRCRASRAPRPRPSRRRRTRCLRSRHCAMAWSTSSSRLWRSWRTQCGCATGGSSPSPCALTTSGCASRGSRSRTTTRAAWAPTPPPPKTPPAPTSWTTSAISRPASRSGSAHCEGQTRERGTTIERRGPIQLKG</sequence>
<dbReference type="Proteomes" id="UP000243499">
    <property type="component" value="Chromosome 7"/>
</dbReference>
<organism evidence="2">
    <name type="scientific">Panicum hallii</name>
    <dbReference type="NCBI Taxonomy" id="206008"/>
    <lineage>
        <taxon>Eukaryota</taxon>
        <taxon>Viridiplantae</taxon>
        <taxon>Streptophyta</taxon>
        <taxon>Embryophyta</taxon>
        <taxon>Tracheophyta</taxon>
        <taxon>Spermatophyta</taxon>
        <taxon>Magnoliopsida</taxon>
        <taxon>Liliopsida</taxon>
        <taxon>Poales</taxon>
        <taxon>Poaceae</taxon>
        <taxon>PACMAD clade</taxon>
        <taxon>Panicoideae</taxon>
        <taxon>Panicodae</taxon>
        <taxon>Paniceae</taxon>
        <taxon>Panicinae</taxon>
        <taxon>Panicum</taxon>
        <taxon>Panicum sect. Panicum</taxon>
    </lineage>
</organism>
<accession>A0A2T8ICB9</accession>
<feature type="compositionally biased region" description="Pro residues" evidence="1">
    <location>
        <begin position="283"/>
        <end position="294"/>
    </location>
</feature>
<feature type="compositionally biased region" description="Low complexity" evidence="1">
    <location>
        <begin position="176"/>
        <end position="190"/>
    </location>
</feature>
<dbReference type="EMBL" id="CM008052">
    <property type="protein sequence ID" value="PVH35296.1"/>
    <property type="molecule type" value="Genomic_DNA"/>
</dbReference>
<protein>
    <submittedName>
        <fullName evidence="2">Uncharacterized protein</fullName>
    </submittedName>
</protein>
<dbReference type="PANTHER" id="PTHR31439:SF7">
    <property type="entry name" value="EXPRESSED PROTEIN"/>
    <property type="match status" value="1"/>
</dbReference>
<dbReference type="AlphaFoldDB" id="A0A2T8ICB9"/>
<evidence type="ECO:0000313" key="2">
    <source>
        <dbReference type="EMBL" id="PVH35296.1"/>
    </source>
</evidence>
<dbReference type="PANTHER" id="PTHR31439">
    <property type="entry name" value="EXPRESSED PROTEIN"/>
    <property type="match status" value="1"/>
</dbReference>
<reference evidence="2" key="1">
    <citation type="submission" date="2018-04" db="EMBL/GenBank/DDBJ databases">
        <title>WGS assembly of Panicum hallii.</title>
        <authorList>
            <person name="Lovell J."/>
            <person name="Jenkins J."/>
            <person name="Lowry D."/>
            <person name="Mamidi S."/>
            <person name="Sreedasyam A."/>
            <person name="Weng X."/>
            <person name="Barry K."/>
            <person name="Bonette J."/>
            <person name="Campitelli B."/>
            <person name="Daum C."/>
            <person name="Gordon S."/>
            <person name="Gould B."/>
            <person name="Lipzen A."/>
            <person name="Macqueen A."/>
            <person name="Palacio-Mejia J."/>
            <person name="Plott C."/>
            <person name="Shakirov E."/>
            <person name="Shu S."/>
            <person name="Yoshinaga Y."/>
            <person name="Zane M."/>
            <person name="Rokhsar D."/>
            <person name="Grimwood J."/>
            <person name="Schmutz J."/>
            <person name="Juenger T."/>
        </authorList>
    </citation>
    <scope>NUCLEOTIDE SEQUENCE [LARGE SCALE GENOMIC DNA]</scope>
    <source>
        <strain evidence="2">FIL2</strain>
    </source>
</reference>
<proteinExistence type="predicted"/>
<feature type="compositionally biased region" description="Basic and acidic residues" evidence="1">
    <location>
        <begin position="316"/>
        <end position="329"/>
    </location>
</feature>
<dbReference type="Gramene" id="PVH35296">
    <property type="protein sequence ID" value="PVH35296"/>
    <property type="gene ID" value="PAHAL_7G144400"/>
</dbReference>
<gene>
    <name evidence="2" type="ORF">PAHAL_7G144400</name>
</gene>
<name>A0A2T8ICB9_9POAL</name>